<dbReference type="GO" id="GO:0006351">
    <property type="term" value="P:DNA-templated transcription"/>
    <property type="evidence" value="ECO:0007669"/>
    <property type="project" value="InterPro"/>
</dbReference>
<dbReference type="InterPro" id="IPR036388">
    <property type="entry name" value="WH-like_DNA-bd_sf"/>
</dbReference>
<dbReference type="Proteomes" id="UP000296469">
    <property type="component" value="Chromosome"/>
</dbReference>
<dbReference type="InterPro" id="IPR011965">
    <property type="entry name" value="PaaX_trns_reg"/>
</dbReference>
<dbReference type="Pfam" id="PF20803">
    <property type="entry name" value="PaaX_M"/>
    <property type="match status" value="1"/>
</dbReference>
<dbReference type="Gene3D" id="3.30.70.2650">
    <property type="match status" value="1"/>
</dbReference>
<dbReference type="AlphaFoldDB" id="A0A4P7SLG7"/>
<organism evidence="4 5">
    <name type="scientific">Cellulomonas shaoxiangyii</name>
    <dbReference type="NCBI Taxonomy" id="2566013"/>
    <lineage>
        <taxon>Bacteria</taxon>
        <taxon>Bacillati</taxon>
        <taxon>Actinomycetota</taxon>
        <taxon>Actinomycetes</taxon>
        <taxon>Micrococcales</taxon>
        <taxon>Cellulomonadaceae</taxon>
        <taxon>Cellulomonas</taxon>
    </lineage>
</organism>
<proteinExistence type="predicted"/>
<protein>
    <submittedName>
        <fullName evidence="4">PaaX family transcriptional regulator</fullName>
    </submittedName>
</protein>
<dbReference type="EMBL" id="CP039291">
    <property type="protein sequence ID" value="QCB95072.1"/>
    <property type="molecule type" value="Genomic_DNA"/>
</dbReference>
<dbReference type="KEGG" id="celz:E5225_00370"/>
<feature type="domain" description="Transcriptional repressor PaaX-like N-terminal" evidence="1">
    <location>
        <begin position="15"/>
        <end position="79"/>
    </location>
</feature>
<dbReference type="InterPro" id="IPR048846">
    <property type="entry name" value="PaaX-like_central"/>
</dbReference>
<accession>A0A4P7SLG7</accession>
<dbReference type="PIRSF" id="PIRSF020623">
    <property type="entry name" value="PaaX"/>
    <property type="match status" value="1"/>
</dbReference>
<reference evidence="4 5" key="1">
    <citation type="submission" date="2019-04" db="EMBL/GenBank/DDBJ databases">
        <title>Isolation and identification of Cellulomonas shaoxiangyii sp. Nov. isolated from feces of the Tibetan antelopes (Pantholops hodgsonii) in the Qinghai-Tibet plateau of China.</title>
        <authorList>
            <person name="Tian Z."/>
        </authorList>
    </citation>
    <scope>NUCLEOTIDE SEQUENCE [LARGE SCALE GENOMIC DNA]</scope>
    <source>
        <strain evidence="4 5">Z28</strain>
    </source>
</reference>
<evidence type="ECO:0000259" key="1">
    <source>
        <dbReference type="Pfam" id="PF07848"/>
    </source>
</evidence>
<dbReference type="Pfam" id="PF08223">
    <property type="entry name" value="PaaX_C"/>
    <property type="match status" value="1"/>
</dbReference>
<dbReference type="Gene3D" id="1.20.58.1460">
    <property type="match status" value="1"/>
</dbReference>
<evidence type="ECO:0000313" key="4">
    <source>
        <dbReference type="EMBL" id="QCB95072.1"/>
    </source>
</evidence>
<evidence type="ECO:0000259" key="2">
    <source>
        <dbReference type="Pfam" id="PF08223"/>
    </source>
</evidence>
<dbReference type="InterPro" id="IPR012906">
    <property type="entry name" value="PaaX-like_N"/>
</dbReference>
<sequence length="312" mass="33063">MDAPRAQAGPNPQHLLATVLGEYLDSSEAALPAAAVVAVLGEFGITAGSARAALSRVARRGLVAVRAGTGRAPVYHLTPQAIARHRSTMHRFLAFGAVPRAGDGQWLAVSYSLPEPRQSQRHAVRRTLGALGLVRLYDSVWVGPDPDPTAVRGALAGLLDGVPGARWSVMSVRFDDETGPHGPAAAYDLAGVAAAYREFLDEHTGLRDRVRAGRVATADALVARTTVMDAWRRLVQADPDLPAHLLPAAWPRDEARRLLLEVHAALGPAAQGRLVEVVAPWWPDAGSWVTHFVAADDPAEPPRRGRGAPAGA</sequence>
<dbReference type="Pfam" id="PF07848">
    <property type="entry name" value="PaaX"/>
    <property type="match status" value="1"/>
</dbReference>
<evidence type="ECO:0000259" key="3">
    <source>
        <dbReference type="Pfam" id="PF20803"/>
    </source>
</evidence>
<dbReference type="InterPro" id="IPR013225">
    <property type="entry name" value="PaaX_C"/>
</dbReference>
<feature type="domain" description="Transcriptional repressor PaaX-like C-terminal" evidence="2">
    <location>
        <begin position="187"/>
        <end position="271"/>
    </location>
</feature>
<dbReference type="OrthoDB" id="2270427at2"/>
<keyword evidence="5" id="KW-1185">Reference proteome</keyword>
<dbReference type="PANTHER" id="PTHR30319:SF1">
    <property type="entry name" value="TRANSCRIPTIONAL REPRESSOR PAAX"/>
    <property type="match status" value="1"/>
</dbReference>
<name>A0A4P7SLG7_9CELL</name>
<feature type="domain" description="Transcriptional repressor PaaX-like central Cas2-like" evidence="3">
    <location>
        <begin position="101"/>
        <end position="152"/>
    </location>
</feature>
<gene>
    <name evidence="4" type="ORF">E5225_00370</name>
</gene>
<evidence type="ECO:0000313" key="5">
    <source>
        <dbReference type="Proteomes" id="UP000296469"/>
    </source>
</evidence>
<dbReference type="PANTHER" id="PTHR30319">
    <property type="entry name" value="PHENYLACETIC ACID REGULATOR-RELATED TRANSCRIPTIONAL REPRESSOR"/>
    <property type="match status" value="1"/>
</dbReference>
<dbReference type="Gene3D" id="1.10.10.10">
    <property type="entry name" value="Winged helix-like DNA-binding domain superfamily/Winged helix DNA-binding domain"/>
    <property type="match status" value="1"/>
</dbReference>